<protein>
    <submittedName>
        <fullName evidence="2">GNAT family N-acetyltransferase</fullName>
    </submittedName>
</protein>
<dbReference type="SUPFAM" id="SSF55729">
    <property type="entry name" value="Acyl-CoA N-acyltransferases (Nat)"/>
    <property type="match status" value="1"/>
</dbReference>
<sequence length="228" mass="25480">MVPNHVLDNPVWHALRSGNKHLAHGPNTIPYFTPDVSPFAALSELTQANLTRLYQTIPFDSPIALFSPEKLAIAAPWTLRQRIDGWQLVYTKPAEPAPIGPEIMSLTSQHVPQMLALTALTAPGPFANRTIAFGHYEGIFEGDELVAMAGQRLQAYEFAEISAVCTHPDHVSKGYARHLLRRQICRIQAASGTPFLHVKAENQRAIHLYEAMGFEIRTDMYIYVLQKN</sequence>
<name>A0A2K8Z6Y5_9BACT</name>
<dbReference type="Pfam" id="PF08445">
    <property type="entry name" value="FR47"/>
    <property type="match status" value="1"/>
</dbReference>
<keyword evidence="3" id="KW-1185">Reference proteome</keyword>
<dbReference type="OrthoDB" id="9797456at2"/>
<dbReference type="GO" id="GO:0016747">
    <property type="term" value="F:acyltransferase activity, transferring groups other than amino-acyl groups"/>
    <property type="evidence" value="ECO:0007669"/>
    <property type="project" value="InterPro"/>
</dbReference>
<dbReference type="CDD" id="cd04301">
    <property type="entry name" value="NAT_SF"/>
    <property type="match status" value="1"/>
</dbReference>
<evidence type="ECO:0000313" key="3">
    <source>
        <dbReference type="Proteomes" id="UP000232883"/>
    </source>
</evidence>
<dbReference type="Gene3D" id="3.40.630.30">
    <property type="match status" value="1"/>
</dbReference>
<dbReference type="Proteomes" id="UP000232883">
    <property type="component" value="Chromosome"/>
</dbReference>
<keyword evidence="2" id="KW-0808">Transferase</keyword>
<dbReference type="InterPro" id="IPR000182">
    <property type="entry name" value="GNAT_dom"/>
</dbReference>
<dbReference type="InterPro" id="IPR013653">
    <property type="entry name" value="GCN5-like_dom"/>
</dbReference>
<evidence type="ECO:0000313" key="2">
    <source>
        <dbReference type="EMBL" id="AUD05579.1"/>
    </source>
</evidence>
<feature type="domain" description="N-acetyltransferase" evidence="1">
    <location>
        <begin position="101"/>
        <end position="228"/>
    </location>
</feature>
<dbReference type="RefSeq" id="WP_100992132.1">
    <property type="nucleotide sequence ID" value="NZ_CP025096.1"/>
</dbReference>
<dbReference type="AlphaFoldDB" id="A0A2K8Z6Y5"/>
<evidence type="ECO:0000259" key="1">
    <source>
        <dbReference type="PROSITE" id="PS51186"/>
    </source>
</evidence>
<dbReference type="EMBL" id="CP025096">
    <property type="protein sequence ID" value="AUD05579.1"/>
    <property type="molecule type" value="Genomic_DNA"/>
</dbReference>
<dbReference type="InterPro" id="IPR016181">
    <property type="entry name" value="Acyl_CoA_acyltransferase"/>
</dbReference>
<dbReference type="PROSITE" id="PS51186">
    <property type="entry name" value="GNAT"/>
    <property type="match status" value="1"/>
</dbReference>
<proteinExistence type="predicted"/>
<accession>A0A2K8Z6Y5</accession>
<gene>
    <name evidence="2" type="ORF">CWM47_29290</name>
</gene>
<dbReference type="KEGG" id="spir:CWM47_29290"/>
<organism evidence="2 3">
    <name type="scientific">Spirosoma pollinicola</name>
    <dbReference type="NCBI Taxonomy" id="2057025"/>
    <lineage>
        <taxon>Bacteria</taxon>
        <taxon>Pseudomonadati</taxon>
        <taxon>Bacteroidota</taxon>
        <taxon>Cytophagia</taxon>
        <taxon>Cytophagales</taxon>
        <taxon>Cytophagaceae</taxon>
        <taxon>Spirosoma</taxon>
    </lineage>
</organism>
<reference evidence="2 3" key="1">
    <citation type="submission" date="2017-11" db="EMBL/GenBank/DDBJ databases">
        <title>Taxonomic description and genome sequences of Spirosoma HA7 sp. nov., isolated from pollen microhabitat of Corylus avellana.</title>
        <authorList>
            <person name="Ambika Manirajan B."/>
            <person name="Suarez C."/>
            <person name="Ratering S."/>
            <person name="Geissler-Plaum R."/>
            <person name="Cardinale M."/>
            <person name="Sylvia S."/>
        </authorList>
    </citation>
    <scope>NUCLEOTIDE SEQUENCE [LARGE SCALE GENOMIC DNA]</scope>
    <source>
        <strain evidence="2 3">HA7</strain>
    </source>
</reference>